<keyword evidence="2" id="KW-1185">Reference proteome</keyword>
<evidence type="ECO:0000313" key="1">
    <source>
        <dbReference type="EMBL" id="GAA1718594.1"/>
    </source>
</evidence>
<evidence type="ECO:0000313" key="2">
    <source>
        <dbReference type="Proteomes" id="UP001500618"/>
    </source>
</evidence>
<dbReference type="Pfam" id="PF00300">
    <property type="entry name" value="His_Phos_1"/>
    <property type="match status" value="1"/>
</dbReference>
<dbReference type="PANTHER" id="PTHR48100:SF62">
    <property type="entry name" value="GLUCOSYL-3-PHOSPHOGLYCERATE PHOSPHATASE"/>
    <property type="match status" value="1"/>
</dbReference>
<dbReference type="Proteomes" id="UP001500618">
    <property type="component" value="Unassembled WGS sequence"/>
</dbReference>
<organism evidence="1 2">
    <name type="scientific">Fodinicola feengrottensis</name>
    <dbReference type="NCBI Taxonomy" id="435914"/>
    <lineage>
        <taxon>Bacteria</taxon>
        <taxon>Bacillati</taxon>
        <taxon>Actinomycetota</taxon>
        <taxon>Actinomycetes</taxon>
        <taxon>Mycobacteriales</taxon>
        <taxon>Fodinicola</taxon>
    </lineage>
</organism>
<dbReference type="CDD" id="cd07067">
    <property type="entry name" value="HP_PGM_like"/>
    <property type="match status" value="1"/>
</dbReference>
<dbReference type="PANTHER" id="PTHR48100">
    <property type="entry name" value="BROAD-SPECIFICITY PHOSPHATASE YOR283W-RELATED"/>
    <property type="match status" value="1"/>
</dbReference>
<reference evidence="1 2" key="1">
    <citation type="journal article" date="2019" name="Int. J. Syst. Evol. Microbiol.">
        <title>The Global Catalogue of Microorganisms (GCM) 10K type strain sequencing project: providing services to taxonomists for standard genome sequencing and annotation.</title>
        <authorList>
            <consortium name="The Broad Institute Genomics Platform"/>
            <consortium name="The Broad Institute Genome Sequencing Center for Infectious Disease"/>
            <person name="Wu L."/>
            <person name="Ma J."/>
        </authorList>
    </citation>
    <scope>NUCLEOTIDE SEQUENCE [LARGE SCALE GENOMIC DNA]</scope>
    <source>
        <strain evidence="1 2">JCM 14718</strain>
    </source>
</reference>
<proteinExistence type="predicted"/>
<accession>A0ABN2J5R8</accession>
<dbReference type="SMART" id="SM00855">
    <property type="entry name" value="PGAM"/>
    <property type="match status" value="1"/>
</dbReference>
<comment type="caution">
    <text evidence="1">The sequence shown here is derived from an EMBL/GenBank/DDBJ whole genome shotgun (WGS) entry which is preliminary data.</text>
</comment>
<sequence>MTGWNAENRFQGQLDPPLSETGVAEAEKAAEMLAAMSPSLLVTSDLQRAQQTAQALADRTGLQIHTDERLRERHWGDWQGKTHAELAEQDSEAFAMWQAGRQPSVSGREGPDDVRVRVAAAIRNAVTRVSHVTEATVILVSHGGAIRYGVAELLRWPEELARTVSGLNNCHWAQLRSRPVLSNDARDEWVLSAYNVGAATP</sequence>
<dbReference type="EMBL" id="BAAANY010000042">
    <property type="protein sequence ID" value="GAA1718594.1"/>
    <property type="molecule type" value="Genomic_DNA"/>
</dbReference>
<dbReference type="InterPro" id="IPR050275">
    <property type="entry name" value="PGM_Phosphatase"/>
</dbReference>
<gene>
    <name evidence="1" type="ORF">GCM10009765_78770</name>
</gene>
<dbReference type="SUPFAM" id="SSF53254">
    <property type="entry name" value="Phosphoglycerate mutase-like"/>
    <property type="match status" value="1"/>
</dbReference>
<name>A0ABN2J5R8_9ACTN</name>
<dbReference type="Gene3D" id="3.40.50.1240">
    <property type="entry name" value="Phosphoglycerate mutase-like"/>
    <property type="match status" value="1"/>
</dbReference>
<dbReference type="InterPro" id="IPR013078">
    <property type="entry name" value="His_Pase_superF_clade-1"/>
</dbReference>
<dbReference type="InterPro" id="IPR029033">
    <property type="entry name" value="His_PPase_superfam"/>
</dbReference>
<protein>
    <submittedName>
        <fullName evidence="1">Histidine phosphatase family protein</fullName>
    </submittedName>
</protein>